<dbReference type="HOGENOM" id="CLU_066192_29_1_12"/>
<dbReference type="SMART" id="SM00530">
    <property type="entry name" value="HTH_XRE"/>
    <property type="match status" value="1"/>
</dbReference>
<feature type="domain" description="HTH cro/C1-type" evidence="1">
    <location>
        <begin position="10"/>
        <end position="64"/>
    </location>
</feature>
<name>S3K1E2_TREMA</name>
<dbReference type="InterPro" id="IPR001387">
    <property type="entry name" value="Cro/C1-type_HTH"/>
</dbReference>
<evidence type="ECO:0000313" key="3">
    <source>
        <dbReference type="Proteomes" id="UP000014541"/>
    </source>
</evidence>
<proteinExistence type="predicted"/>
<evidence type="ECO:0000259" key="1">
    <source>
        <dbReference type="PROSITE" id="PS50943"/>
    </source>
</evidence>
<comment type="caution">
    <text evidence="2">The sequence shown here is derived from an EMBL/GenBank/DDBJ whole genome shotgun (WGS) entry which is preliminary data.</text>
</comment>
<reference evidence="2 3" key="1">
    <citation type="submission" date="2013-04" db="EMBL/GenBank/DDBJ databases">
        <title>The Genome Sequence of Treponema maltophilum ATCC 51939.</title>
        <authorList>
            <consortium name="The Broad Institute Genomics Platform"/>
            <person name="Earl A."/>
            <person name="Ward D."/>
            <person name="Feldgarden M."/>
            <person name="Gevers D."/>
            <person name="Leonetti C."/>
            <person name="Blanton J.M."/>
            <person name="Dewhirst F.E."/>
            <person name="Izard J."/>
            <person name="Walker B."/>
            <person name="Young S."/>
            <person name="Zeng Q."/>
            <person name="Gargeya S."/>
            <person name="Fitzgerald M."/>
            <person name="Haas B."/>
            <person name="Abouelleil A."/>
            <person name="Allen A.W."/>
            <person name="Alvarado L."/>
            <person name="Arachchi H.M."/>
            <person name="Berlin A.M."/>
            <person name="Chapman S.B."/>
            <person name="Gainer-Dewar J."/>
            <person name="Goldberg J."/>
            <person name="Griggs A."/>
            <person name="Gujja S."/>
            <person name="Hansen M."/>
            <person name="Howarth C."/>
            <person name="Imamovic A."/>
            <person name="Ireland A."/>
            <person name="Larimer J."/>
            <person name="McCowan C."/>
            <person name="Murphy C."/>
            <person name="Pearson M."/>
            <person name="Poon T.W."/>
            <person name="Priest M."/>
            <person name="Roberts A."/>
            <person name="Saif S."/>
            <person name="Shea T."/>
            <person name="Sisk P."/>
            <person name="Sykes S."/>
            <person name="Wortman J."/>
            <person name="Nusbaum C."/>
            <person name="Birren B."/>
        </authorList>
    </citation>
    <scope>NUCLEOTIDE SEQUENCE [LARGE SCALE GENOMIC DNA]</scope>
    <source>
        <strain evidence="2 3">ATCC 51939</strain>
    </source>
</reference>
<evidence type="ECO:0000313" key="2">
    <source>
        <dbReference type="EMBL" id="EPF31325.1"/>
    </source>
</evidence>
<gene>
    <name evidence="2" type="ORF">HMPREF9194_01670</name>
</gene>
<dbReference type="OrthoDB" id="361676at2"/>
<dbReference type="CDD" id="cd00093">
    <property type="entry name" value="HTH_XRE"/>
    <property type="match status" value="1"/>
</dbReference>
<dbReference type="Gene3D" id="1.10.260.40">
    <property type="entry name" value="lambda repressor-like DNA-binding domains"/>
    <property type="match status" value="1"/>
</dbReference>
<dbReference type="GO" id="GO:0003677">
    <property type="term" value="F:DNA binding"/>
    <property type="evidence" value="ECO:0007669"/>
    <property type="project" value="InterPro"/>
</dbReference>
<dbReference type="Proteomes" id="UP000014541">
    <property type="component" value="Unassembled WGS sequence"/>
</dbReference>
<sequence>MVQELLAYNLKKHRKDAGLTQNTLAELCGVSSSFIAHVETMSCNVSIGFIEKVCRVLNIEPAGLFANKPAGEKAKDLPLS</sequence>
<accession>S3K1E2</accession>
<dbReference type="AlphaFoldDB" id="S3K1E2"/>
<dbReference type="RefSeq" id="WP_016525936.1">
    <property type="nucleotide sequence ID" value="NZ_KE332518.1"/>
</dbReference>
<dbReference type="EMBL" id="ATFF01000006">
    <property type="protein sequence ID" value="EPF31325.1"/>
    <property type="molecule type" value="Genomic_DNA"/>
</dbReference>
<dbReference type="PATRIC" id="fig|1125699.3.peg.1685"/>
<dbReference type="SUPFAM" id="SSF47413">
    <property type="entry name" value="lambda repressor-like DNA-binding domains"/>
    <property type="match status" value="1"/>
</dbReference>
<dbReference type="InterPro" id="IPR010982">
    <property type="entry name" value="Lambda_DNA-bd_dom_sf"/>
</dbReference>
<organism evidence="2 3">
    <name type="scientific">Treponema maltophilum ATCC 51939</name>
    <dbReference type="NCBI Taxonomy" id="1125699"/>
    <lineage>
        <taxon>Bacteria</taxon>
        <taxon>Pseudomonadati</taxon>
        <taxon>Spirochaetota</taxon>
        <taxon>Spirochaetia</taxon>
        <taxon>Spirochaetales</taxon>
        <taxon>Treponemataceae</taxon>
        <taxon>Treponema</taxon>
    </lineage>
</organism>
<dbReference type="Pfam" id="PF01381">
    <property type="entry name" value="HTH_3"/>
    <property type="match status" value="1"/>
</dbReference>
<dbReference type="PROSITE" id="PS50943">
    <property type="entry name" value="HTH_CROC1"/>
    <property type="match status" value="1"/>
</dbReference>
<dbReference type="STRING" id="1125699.HMPREF9194_01670"/>
<keyword evidence="3" id="KW-1185">Reference proteome</keyword>
<protein>
    <recommendedName>
        <fullName evidence="1">HTH cro/C1-type domain-containing protein</fullName>
    </recommendedName>
</protein>